<dbReference type="GO" id="GO:0010520">
    <property type="term" value="P:regulation of reciprocal meiotic recombination"/>
    <property type="evidence" value="ECO:0007669"/>
    <property type="project" value="InterPro"/>
</dbReference>
<dbReference type="HOGENOM" id="CLU_1332813_0_0_1"/>
<dbReference type="KEGG" id="vpo:Kpol_1010p60"/>
<reference evidence="3 4" key="1">
    <citation type="journal article" date="2007" name="Proc. Natl. Acad. Sci. U.S.A.">
        <title>Independent sorting-out of thousands of duplicated gene pairs in two yeast species descended from a whole-genome duplication.</title>
        <authorList>
            <person name="Scannell D.R."/>
            <person name="Frank A.C."/>
            <person name="Conant G.C."/>
            <person name="Byrne K.P."/>
            <person name="Woolfit M."/>
            <person name="Wolfe K.H."/>
        </authorList>
    </citation>
    <scope>NUCLEOTIDE SEQUENCE [LARGE SCALE GENOMIC DNA]</scope>
    <source>
        <strain evidence="4">ATCC 22028 / DSM 70294 / BCRC 21397 / CBS 2163 / NBRC 10782 / NRRL Y-8283 / UCD 57-17</strain>
    </source>
</reference>
<dbReference type="InterPro" id="IPR043637">
    <property type="entry name" value="Spo16_N"/>
</dbReference>
<protein>
    <submittedName>
        <fullName evidence="3">Uncharacterized protein</fullName>
    </submittedName>
</protein>
<keyword evidence="4" id="KW-1185">Reference proteome</keyword>
<dbReference type="Pfam" id="PF19225">
    <property type="entry name" value="Spo16_N"/>
    <property type="match status" value="1"/>
</dbReference>
<dbReference type="InterPro" id="IPR048323">
    <property type="entry name" value="Spo16_C"/>
</dbReference>
<dbReference type="GO" id="GO:0000217">
    <property type="term" value="F:DNA secondary structure binding"/>
    <property type="evidence" value="ECO:0007669"/>
    <property type="project" value="InterPro"/>
</dbReference>
<dbReference type="EMBL" id="DS480396">
    <property type="protein sequence ID" value="EDO17943.1"/>
    <property type="molecule type" value="Genomic_DNA"/>
</dbReference>
<evidence type="ECO:0000259" key="2">
    <source>
        <dbReference type="Pfam" id="PF21698"/>
    </source>
</evidence>
<proteinExistence type="predicted"/>
<dbReference type="GeneID" id="5546199"/>
<dbReference type="Proteomes" id="UP000000267">
    <property type="component" value="Unassembled WGS sequence"/>
</dbReference>
<dbReference type="InParanoid" id="A7TIK5"/>
<feature type="domain" description="Spo16 protein N-terminal" evidence="1">
    <location>
        <begin position="15"/>
        <end position="129"/>
    </location>
</feature>
<dbReference type="OMA" id="EYSIHHE"/>
<evidence type="ECO:0000313" key="4">
    <source>
        <dbReference type="Proteomes" id="UP000000267"/>
    </source>
</evidence>
<sequence>MELISEYSIHHEYFSMVVYEVDCHNMMNKGLGEEEVQEWIVLELARLIREKVEGMDDARIVNISLYESYYPLYFWDYFLQMAIDELAVSGGGNLRVRVFVSEGKNGDKKRYIHENSTLYNCLKSMATADEEGSGCLKLLEVPRPPPPPPPSDGVEYEGIIKRILLKLFQDYGISRDEDMGVVLSEYHSLQELLEDLDWQQQDPQRN</sequence>
<dbReference type="Pfam" id="PF21698">
    <property type="entry name" value="Spo16_C"/>
    <property type="match status" value="1"/>
</dbReference>
<feature type="domain" description="Spo16 protein C-terminal" evidence="2">
    <location>
        <begin position="154"/>
        <end position="196"/>
    </location>
</feature>
<dbReference type="GO" id="GO:0007130">
    <property type="term" value="P:synaptonemal complex assembly"/>
    <property type="evidence" value="ECO:0007669"/>
    <property type="project" value="InterPro"/>
</dbReference>
<accession>A7TIK5</accession>
<organism evidence="4">
    <name type="scientific">Vanderwaltozyma polyspora (strain ATCC 22028 / DSM 70294 / BCRC 21397 / CBS 2163 / NBRC 10782 / NRRL Y-8283 / UCD 57-17)</name>
    <name type="common">Kluyveromyces polysporus</name>
    <dbReference type="NCBI Taxonomy" id="436907"/>
    <lineage>
        <taxon>Eukaryota</taxon>
        <taxon>Fungi</taxon>
        <taxon>Dikarya</taxon>
        <taxon>Ascomycota</taxon>
        <taxon>Saccharomycotina</taxon>
        <taxon>Saccharomycetes</taxon>
        <taxon>Saccharomycetales</taxon>
        <taxon>Saccharomycetaceae</taxon>
        <taxon>Vanderwaltozyma</taxon>
    </lineage>
</organism>
<dbReference type="RefSeq" id="XP_001645801.1">
    <property type="nucleotide sequence ID" value="XM_001645751.1"/>
</dbReference>
<name>A7TIK5_VANPO</name>
<dbReference type="AlphaFoldDB" id="A7TIK5"/>
<evidence type="ECO:0000259" key="1">
    <source>
        <dbReference type="Pfam" id="PF19225"/>
    </source>
</evidence>
<dbReference type="PhylomeDB" id="A7TIK5"/>
<evidence type="ECO:0000313" key="3">
    <source>
        <dbReference type="EMBL" id="EDO17943.1"/>
    </source>
</evidence>
<gene>
    <name evidence="3" type="ORF">Kpol_1010p60</name>
</gene>